<accession>A0A9P8I5Z4</accession>
<evidence type="ECO:0000256" key="1">
    <source>
        <dbReference type="SAM" id="MobiDB-lite"/>
    </source>
</evidence>
<feature type="region of interest" description="Disordered" evidence="1">
    <location>
        <begin position="201"/>
        <end position="223"/>
    </location>
</feature>
<proteinExistence type="predicted"/>
<organism evidence="2 3">
    <name type="scientific">Trichoglossum hirsutum</name>
    <dbReference type="NCBI Taxonomy" id="265104"/>
    <lineage>
        <taxon>Eukaryota</taxon>
        <taxon>Fungi</taxon>
        <taxon>Dikarya</taxon>
        <taxon>Ascomycota</taxon>
        <taxon>Pezizomycotina</taxon>
        <taxon>Geoglossomycetes</taxon>
        <taxon>Geoglossales</taxon>
        <taxon>Geoglossaceae</taxon>
        <taxon>Trichoglossum</taxon>
    </lineage>
</organism>
<evidence type="ECO:0000313" key="3">
    <source>
        <dbReference type="Proteomes" id="UP000750711"/>
    </source>
</evidence>
<reference evidence="2" key="1">
    <citation type="submission" date="2021-03" db="EMBL/GenBank/DDBJ databases">
        <title>Comparative genomics and phylogenomic investigation of the class Geoglossomycetes provide insights into ecological specialization and systematics.</title>
        <authorList>
            <person name="Melie T."/>
            <person name="Pirro S."/>
            <person name="Miller A.N."/>
            <person name="Quandt A."/>
        </authorList>
    </citation>
    <scope>NUCLEOTIDE SEQUENCE</scope>
    <source>
        <strain evidence="2">CAQ_001_2017</strain>
    </source>
</reference>
<dbReference type="EMBL" id="JAGHQM010003553">
    <property type="protein sequence ID" value="KAH0543046.1"/>
    <property type="molecule type" value="Genomic_DNA"/>
</dbReference>
<dbReference type="AlphaFoldDB" id="A0A9P8I5Z4"/>
<dbReference type="Proteomes" id="UP000750711">
    <property type="component" value="Unassembled WGS sequence"/>
</dbReference>
<comment type="caution">
    <text evidence="2">The sequence shown here is derived from an EMBL/GenBank/DDBJ whole genome shotgun (WGS) entry which is preliminary data.</text>
</comment>
<name>A0A9P8I5Z4_9PEZI</name>
<protein>
    <submittedName>
        <fullName evidence="2">Uncharacterized protein</fullName>
    </submittedName>
</protein>
<keyword evidence="3" id="KW-1185">Reference proteome</keyword>
<sequence>MDWLLITDIPRERIASNDSRDWSSFVEGVPRGSRSQPPSRSTFVDKDKFNKLTSILNEYYEEHRDKHCPHSRIHGSGCESGLSDGQLLVPPVILKLNNMASTIEWTFKPRRKNGLGTFGDSGTWLYTAWGELLGQVLAYDSIHDVGFYTPMYLIFDHIKKRMGASDIQLPTEEDYPREEGTVKSLPLSTLTTPQKGAVARGSVLSSLLTPPEEPSDRDARPAAHPLACLASEGVCCSHSIDRSLGSSPPVWEPDSQ</sequence>
<evidence type="ECO:0000313" key="2">
    <source>
        <dbReference type="EMBL" id="KAH0543046.1"/>
    </source>
</evidence>
<gene>
    <name evidence="2" type="ORF">GP486_008595</name>
</gene>